<organism evidence="4 5">
    <name type="scientific">Neobacillus ginsengisoli</name>
    <dbReference type="NCBI Taxonomy" id="904295"/>
    <lineage>
        <taxon>Bacteria</taxon>
        <taxon>Bacillati</taxon>
        <taxon>Bacillota</taxon>
        <taxon>Bacilli</taxon>
        <taxon>Bacillales</taxon>
        <taxon>Bacillaceae</taxon>
        <taxon>Neobacillus</taxon>
    </lineage>
</organism>
<keyword evidence="2 3" id="KW-0663">Pyridoxal phosphate</keyword>
<dbReference type="EMBL" id="JAUSTW010000005">
    <property type="protein sequence ID" value="MDQ0200303.1"/>
    <property type="molecule type" value="Genomic_DNA"/>
</dbReference>
<proteinExistence type="inferred from homology"/>
<evidence type="ECO:0000256" key="1">
    <source>
        <dbReference type="ARBA" id="ARBA00001933"/>
    </source>
</evidence>
<name>A0ABT9XXM8_9BACI</name>
<keyword evidence="5" id="KW-1185">Reference proteome</keyword>
<accession>A0ABT9XXM8</accession>
<dbReference type="Gene3D" id="3.90.1150.10">
    <property type="entry name" value="Aspartate Aminotransferase, domain 1"/>
    <property type="match status" value="1"/>
</dbReference>
<comment type="cofactor">
    <cofactor evidence="1 3">
        <name>pyridoxal 5'-phosphate</name>
        <dbReference type="ChEBI" id="CHEBI:597326"/>
    </cofactor>
</comment>
<comment type="similarity">
    <text evidence="3">Belongs to the trans-sulfuration enzymes family.</text>
</comment>
<dbReference type="InterPro" id="IPR015422">
    <property type="entry name" value="PyrdxlP-dep_Trfase_small"/>
</dbReference>
<gene>
    <name evidence="4" type="ORF">J2S10_003486</name>
</gene>
<dbReference type="Pfam" id="PF01053">
    <property type="entry name" value="Cys_Met_Meta_PP"/>
    <property type="match status" value="1"/>
</dbReference>
<dbReference type="CDD" id="cd00614">
    <property type="entry name" value="CGS_like"/>
    <property type="match status" value="1"/>
</dbReference>
<dbReference type="PANTHER" id="PTHR11808:SF80">
    <property type="entry name" value="CYSTATHIONINE GAMMA-LYASE"/>
    <property type="match status" value="1"/>
</dbReference>
<protein>
    <submittedName>
        <fullName evidence="4">Cystathionine beta-lyase</fullName>
    </submittedName>
</protein>
<dbReference type="InterPro" id="IPR015424">
    <property type="entry name" value="PyrdxlP-dep_Trfase"/>
</dbReference>
<dbReference type="Gene3D" id="3.40.640.10">
    <property type="entry name" value="Type I PLP-dependent aspartate aminotransferase-like (Major domain)"/>
    <property type="match status" value="1"/>
</dbReference>
<comment type="caution">
    <text evidence="4">The sequence shown here is derived from an EMBL/GenBank/DDBJ whole genome shotgun (WGS) entry which is preliminary data.</text>
</comment>
<dbReference type="PIRSF" id="PIRSF001434">
    <property type="entry name" value="CGS"/>
    <property type="match status" value="1"/>
</dbReference>
<dbReference type="PANTHER" id="PTHR11808">
    <property type="entry name" value="TRANS-SULFURATION ENZYME FAMILY MEMBER"/>
    <property type="match status" value="1"/>
</dbReference>
<evidence type="ECO:0000256" key="2">
    <source>
        <dbReference type="ARBA" id="ARBA00022898"/>
    </source>
</evidence>
<evidence type="ECO:0000256" key="3">
    <source>
        <dbReference type="RuleBase" id="RU362118"/>
    </source>
</evidence>
<sequence length="390" mass="43564">MTSHLFSDEHICTHQGDEYERFHGAVVPPIYQNSLFVFKDFDQLTEAMKDEQNSYLYTRGTNPTVEIVEKKIAALEKGEKCKLFSSGMAAISSAILTFLKAGDHVLSISNIYGPTTKFLTYLEKFGISHTNTLNTELDNIELLIQPNTKVIYLESPTTMNFKLVDLKAVSIIAKQRGIKTIIDNTWATPIFQNPITYGIDIIIHSVSKYLGGHSDLVGGALITSKETMDHLFYHEYQLLGGVMPPYEAWLLMRGLRTLPIRMKAHQESGLRIASFLENHPSVKKVNYPGLKSSPDYELGKQQLTGYSGLMSFELANNSFGSVRNVINRLKQFQIGVSWGGFESLVISPNYGYNSEQLLNSGMDPGLIRISVGLENVDELIEDLHAALQAT</sequence>
<dbReference type="RefSeq" id="WP_307409987.1">
    <property type="nucleotide sequence ID" value="NZ_JAUSTW010000005.1"/>
</dbReference>
<evidence type="ECO:0000313" key="5">
    <source>
        <dbReference type="Proteomes" id="UP001224122"/>
    </source>
</evidence>
<dbReference type="InterPro" id="IPR015421">
    <property type="entry name" value="PyrdxlP-dep_Trfase_major"/>
</dbReference>
<dbReference type="Proteomes" id="UP001224122">
    <property type="component" value="Unassembled WGS sequence"/>
</dbReference>
<dbReference type="InterPro" id="IPR000277">
    <property type="entry name" value="Cys/Met-Metab_PyrdxlP-dep_enz"/>
</dbReference>
<reference evidence="4 5" key="1">
    <citation type="submission" date="2023-07" db="EMBL/GenBank/DDBJ databases">
        <title>Genomic Encyclopedia of Type Strains, Phase IV (KMG-IV): sequencing the most valuable type-strain genomes for metagenomic binning, comparative biology and taxonomic classification.</title>
        <authorList>
            <person name="Goeker M."/>
        </authorList>
    </citation>
    <scope>NUCLEOTIDE SEQUENCE [LARGE SCALE GENOMIC DNA]</scope>
    <source>
        <strain evidence="4 5">DSM 27594</strain>
    </source>
</reference>
<evidence type="ECO:0000313" key="4">
    <source>
        <dbReference type="EMBL" id="MDQ0200303.1"/>
    </source>
</evidence>
<dbReference type="SUPFAM" id="SSF53383">
    <property type="entry name" value="PLP-dependent transferases"/>
    <property type="match status" value="1"/>
</dbReference>